<dbReference type="PANTHER" id="PTHR15036">
    <property type="entry name" value="PIKACHURIN-LIKE PROTEIN"/>
    <property type="match status" value="1"/>
</dbReference>
<gene>
    <name evidence="9" type="primary">LOC105227121</name>
</gene>
<keyword evidence="4" id="KW-0812">Transmembrane</keyword>
<dbReference type="Gene3D" id="4.10.410.10">
    <property type="entry name" value="Pancreatic trypsin inhibitor Kunitz domain"/>
    <property type="match status" value="1"/>
</dbReference>
<feature type="compositionally biased region" description="Low complexity" evidence="3">
    <location>
        <begin position="2167"/>
        <end position="2176"/>
    </location>
</feature>
<dbReference type="PROSITE" id="PS50279">
    <property type="entry name" value="BPTI_KUNITZ_2"/>
    <property type="match status" value="1"/>
</dbReference>
<feature type="region of interest" description="Disordered" evidence="3">
    <location>
        <begin position="94"/>
        <end position="123"/>
    </location>
</feature>
<dbReference type="PANTHER" id="PTHR15036:SF49">
    <property type="entry name" value="AXOTACTIN"/>
    <property type="match status" value="1"/>
</dbReference>
<feature type="transmembrane region" description="Helical" evidence="4">
    <location>
        <begin position="60"/>
        <end position="80"/>
    </location>
</feature>
<feature type="compositionally biased region" description="Basic and acidic residues" evidence="3">
    <location>
        <begin position="2026"/>
        <end position="2036"/>
    </location>
</feature>
<feature type="domain" description="EGF-like" evidence="6">
    <location>
        <begin position="1334"/>
        <end position="1371"/>
    </location>
</feature>
<feature type="compositionally biased region" description="Polar residues" evidence="3">
    <location>
        <begin position="2112"/>
        <end position="2141"/>
    </location>
</feature>
<keyword evidence="8" id="KW-1185">Reference proteome</keyword>
<feature type="compositionally biased region" description="Low complexity" evidence="3">
    <location>
        <begin position="264"/>
        <end position="282"/>
    </location>
</feature>
<feature type="compositionally biased region" description="Basic and acidic residues" evidence="3">
    <location>
        <begin position="2092"/>
        <end position="2111"/>
    </location>
</feature>
<proteinExistence type="predicted"/>
<dbReference type="SMART" id="SM00181">
    <property type="entry name" value="EGF"/>
    <property type="match status" value="4"/>
</dbReference>
<feature type="domain" description="Laminin G" evidence="5">
    <location>
        <begin position="316"/>
        <end position="512"/>
    </location>
</feature>
<keyword evidence="2" id="KW-0245">EGF-like domain</keyword>
<evidence type="ECO:0000259" key="6">
    <source>
        <dbReference type="PROSITE" id="PS50026"/>
    </source>
</evidence>
<dbReference type="Gene3D" id="2.60.120.200">
    <property type="match status" value="6"/>
</dbReference>
<organism evidence="8 9">
    <name type="scientific">Bactrocera dorsalis</name>
    <name type="common">Oriental fruit fly</name>
    <name type="synonym">Dacus dorsalis</name>
    <dbReference type="NCBI Taxonomy" id="27457"/>
    <lineage>
        <taxon>Eukaryota</taxon>
        <taxon>Metazoa</taxon>
        <taxon>Ecdysozoa</taxon>
        <taxon>Arthropoda</taxon>
        <taxon>Hexapoda</taxon>
        <taxon>Insecta</taxon>
        <taxon>Pterygota</taxon>
        <taxon>Neoptera</taxon>
        <taxon>Endopterygota</taxon>
        <taxon>Diptera</taxon>
        <taxon>Brachycera</taxon>
        <taxon>Muscomorpha</taxon>
        <taxon>Tephritoidea</taxon>
        <taxon>Tephritidae</taxon>
        <taxon>Bactrocera</taxon>
        <taxon>Bactrocera</taxon>
    </lineage>
</organism>
<dbReference type="PROSITE" id="PS01186">
    <property type="entry name" value="EGF_2"/>
    <property type="match status" value="1"/>
</dbReference>
<feature type="domain" description="Laminin G" evidence="5">
    <location>
        <begin position="555"/>
        <end position="737"/>
    </location>
</feature>
<feature type="domain" description="EGF-like" evidence="6">
    <location>
        <begin position="1606"/>
        <end position="1644"/>
    </location>
</feature>
<dbReference type="PROSITE" id="PS50026">
    <property type="entry name" value="EGF_3"/>
    <property type="match status" value="3"/>
</dbReference>
<evidence type="ECO:0000256" key="3">
    <source>
        <dbReference type="SAM" id="MobiDB-lite"/>
    </source>
</evidence>
<dbReference type="InterPro" id="IPR013320">
    <property type="entry name" value="ConA-like_dom_sf"/>
</dbReference>
<feature type="domain" description="Laminin G" evidence="5">
    <location>
        <begin position="1161"/>
        <end position="1333"/>
    </location>
</feature>
<sequence length="2362" mass="261374">MYVLSISNANVMFLQEFEMPQQIINVNKWLFQKNATILICANKLSTMRSNIVMARRHHHCLLLLLLLTQAFLICSALPAASNTLAAQSGAGLSSTSSNNNVSGNSAVSNSNTNSNSNNNAVGNPNVSINSGSNIASNVTVSGSAISSSGSGGLAVGTGGNNIDLLSAAGTSAVGISVPGGGSGNSSNIIVLPREKLYEKCTGPGDPGPCKQYIYKWRYEPLSNECTTFIWGGCDGNPQNRFNTEAECLYHCIGGPHTLPPFLRSTTSEPSTTESTQQLSSNTAGPVYGGGDASDSSPVPFDQRGPELTFAETGQEKTFVFAKNNTFIQMDGDIIQTFQLRLCREISFQFRTRLPHGLLVYHNVKNPDRINLDPYALYVIVEKGQLKVVHVFGKHSTSVTVGEGLNRDEWHSVMVRIDVHGARLIARVDNSQEEVYLKGLNHDTNYGVSTNLPSVVLVGGLSSEEKLHGVKYIIESFVGCIRNVVLSSGKAASDLLPIAPLVATKHENVNEGCSDKCYSRHNLCFVGSRCINHYYDISCDCFGTPYEGEHCDIYTATIMTLRGSSYVSYRIYDWKDRVHSSNTRISLMFRTQFDDSALFYASGESLKHQYIAASIKNQSIHVEMDFGDNVLSTVLTDELTRSNWHNLTIHHERRTVRIILDQQMKVLDIPATSSANLLFDPEIYFGGGPDLHKKKGLLSQNNFVGSLKYVYYNDVSILYELQKSNPKVHYHGVLEAEFLENEVNVIPITYPFATSHIWWPINHAEEFNIKFDFRSSRTAAVLAYSDVTTASGNGFWEIRLSSDKLSFDLVPDLGSNLTHSTVIKVNRATSWHSVELDYKAGEITFTVDYHLRQSQMFGLTFNIGDKLIIGSSLKSAASGLVGCIRDIEINGHLIEPRHVVKTERVVGEVALDNCNYIDPCKRPNTCEHGGKCFVKDDRVTCDCKHTGYIGKNCHFTKYRKTCEELALLGYTKSDVYLIDIDGNGVFPPAHVKCDFQSLENATKTIVEHNLPSQVDVRSASESDFSYNIRYREFSPDMLQELISHSLYCTQYIKYDCYKAPLELHSATWFTSSAKNLTVDFLGNAKRGACPCSINKTCVDPNQSCNCDVKENKWYSDEGFYNEPHSLGITNMYFLQQKDLEEDSQGRITLGPLECVETNTQKYVVTFTTSQSYIEVPGWRKGDIAFSFRTTGEKAILLFQPPIRPNHPSFMVALTGDYQLTFNFTLSTGTTRELVINSHRKLNGGEWHKIWIDYNEYHVRFMINTDYQMVDLLPEEEFGPFEGSMYIGGATADLLKKLSVKAGLIGCFRGLVVNGEILDIYSYMSVHLSEIIKDCKPSCVPSPCKNGAQCKELWSTFQCVCSNPWAHIGEFCETNINEKALTFITRESFLMRNYISTPAATPPFLPAAYSIYGINEERDIIKGILAQDILINLRTYDANALVLYANDHYNNFVHLYISSGREIVFLYNYGDAIVNLTIVDVSVSSLNSIQVAIEREEQRTTMHVNEQSVSVERGMMLLDEYSNKPWVNPEKEVLSPHRPPAPPTEYFQFNIGGYDPANLLKPNLDAPALQGYIGCVRGLKIGTNLIDLADINERNISPTMEGVLPNCQIKCDAEPCKNGGICKENFAKQESTCDCEHTSFLGEFCMEEKGADFSGESTLLRKFELTGKVDYVRLQLAFSSFDLRRANRVMLLLQPTGDRSYYLMVAINADGHLLFEEDREGPAVGAHIDRSFLNNARHSIYYIRNGSEATLYIDREKVPLTKIQTRAPVPTSDVGGNRVQIGGINTTDARFAVFKSYSGCLSNIYIQVNNYVMKPLEEYMLFTKSGADNITVIHPQGLRSAQCIAKFDISEQPSQEPMVNVSSSVETWVEDPPQRVLYVAKFGYDVSEKEDSTQVVFITLTSLFVIIIICCLIEVYRSHRAYKKRIERQTDEDIIWSKEQATKMHESPAVAGTQSYAYKVLPQDEKKSGNGAPLVGILKNGSAAGAATVAGAATPAKENGSTKKNGDIPLGQIDARIEEEDEDDDEDAAKAEVDKSLDEALEAAQPEKQTDEKEISQKGAEDTHEKKTANANEEKPVGKADANKSPNEKPNNVKGKEETKAKDESIESAKQDKPNTTAPKQNEEASQVTPKSTESPSPAQQQNLEKETQTPAQIDVDLVDGTPQQKKPAATNGATANGHGTIPQEHRSNAPEDSDSLPSISSPDAPPKEASLPYERAQSTPPYSIMSPKPKRRLLPSVSFSLPKENKKKNGAHENDKPSATSSFDGDDEASPMLTPTTPATTSDSAAAPSTLLPAGNDEAAAAPMEIDNVPVVPFRTKSNPRLQVKPAFIDDAHRQFWNPISYLGGPHLPPKDRNSIISVLSLD</sequence>
<dbReference type="Pfam" id="PF00008">
    <property type="entry name" value="EGF"/>
    <property type="match status" value="1"/>
</dbReference>
<feature type="disulfide bond" evidence="2">
    <location>
        <begin position="1614"/>
        <end position="1631"/>
    </location>
</feature>
<dbReference type="Gene3D" id="2.60.120.1000">
    <property type="match status" value="1"/>
</dbReference>
<dbReference type="Pfam" id="PF02210">
    <property type="entry name" value="Laminin_G_2"/>
    <property type="match status" value="6"/>
</dbReference>
<name>A0ABM3K107_BACDO</name>
<dbReference type="InterPro" id="IPR036880">
    <property type="entry name" value="Kunitz_BPTI_sf"/>
</dbReference>
<accession>A0ABM3K107</accession>
<dbReference type="SMART" id="SM00282">
    <property type="entry name" value="LamG"/>
    <property type="match status" value="6"/>
</dbReference>
<dbReference type="RefSeq" id="XP_049315173.1">
    <property type="nucleotide sequence ID" value="XM_049459216.1"/>
</dbReference>
<dbReference type="CDD" id="cd00110">
    <property type="entry name" value="LamG"/>
    <property type="match status" value="5"/>
</dbReference>
<dbReference type="InterPro" id="IPR050372">
    <property type="entry name" value="Neurexin-related_CASP"/>
</dbReference>
<dbReference type="InterPro" id="IPR001791">
    <property type="entry name" value="Laminin_G"/>
</dbReference>
<feature type="transmembrane region" description="Helical" evidence="4">
    <location>
        <begin position="1893"/>
        <end position="1914"/>
    </location>
</feature>
<evidence type="ECO:0000313" key="9">
    <source>
        <dbReference type="RefSeq" id="XP_049315173.1"/>
    </source>
</evidence>
<dbReference type="InterPro" id="IPR000742">
    <property type="entry name" value="EGF"/>
</dbReference>
<evidence type="ECO:0000256" key="1">
    <source>
        <dbReference type="ARBA" id="ARBA00023157"/>
    </source>
</evidence>
<feature type="domain" description="EGF-like" evidence="6">
    <location>
        <begin position="915"/>
        <end position="953"/>
    </location>
</feature>
<keyword evidence="1 2" id="KW-1015">Disulfide bond</keyword>
<comment type="caution">
    <text evidence="2">Lacks conserved residue(s) required for the propagation of feature annotation.</text>
</comment>
<evidence type="ECO:0000259" key="7">
    <source>
        <dbReference type="PROSITE" id="PS50279"/>
    </source>
</evidence>
<feature type="compositionally biased region" description="Acidic residues" evidence="3">
    <location>
        <begin position="2016"/>
        <end position="2025"/>
    </location>
</feature>
<feature type="compositionally biased region" description="Low complexity" evidence="3">
    <location>
        <begin position="2269"/>
        <end position="2293"/>
    </location>
</feature>
<keyword evidence="4" id="KW-1133">Transmembrane helix</keyword>
<evidence type="ECO:0000259" key="5">
    <source>
        <dbReference type="PROSITE" id="PS50025"/>
    </source>
</evidence>
<keyword evidence="4" id="KW-0472">Membrane</keyword>
<feature type="domain" description="Laminin G" evidence="5">
    <location>
        <begin position="1399"/>
        <end position="1605"/>
    </location>
</feature>
<dbReference type="Proteomes" id="UP001652620">
    <property type="component" value="Chromosome 5"/>
</dbReference>
<dbReference type="InterPro" id="IPR002223">
    <property type="entry name" value="Kunitz_BPTI"/>
</dbReference>
<dbReference type="SUPFAM" id="SSF49899">
    <property type="entry name" value="Concanavalin A-like lectins/glucanases"/>
    <property type="match status" value="6"/>
</dbReference>
<dbReference type="Gene3D" id="2.10.25.10">
    <property type="entry name" value="Laminin"/>
    <property type="match status" value="3"/>
</dbReference>
<dbReference type="SUPFAM" id="SSF57362">
    <property type="entry name" value="BPTI-like"/>
    <property type="match status" value="1"/>
</dbReference>
<dbReference type="SMART" id="SM00131">
    <property type="entry name" value="KU"/>
    <property type="match status" value="1"/>
</dbReference>
<evidence type="ECO:0000313" key="8">
    <source>
        <dbReference type="Proteomes" id="UP001652620"/>
    </source>
</evidence>
<feature type="region of interest" description="Disordered" evidence="3">
    <location>
        <begin position="2016"/>
        <end position="2300"/>
    </location>
</feature>
<feature type="domain" description="Laminin G" evidence="5">
    <location>
        <begin position="734"/>
        <end position="913"/>
    </location>
</feature>
<dbReference type="Pfam" id="PF00014">
    <property type="entry name" value="Kunitz_BPTI"/>
    <property type="match status" value="1"/>
</dbReference>
<evidence type="ECO:0000256" key="4">
    <source>
        <dbReference type="SAM" id="Phobius"/>
    </source>
</evidence>
<protein>
    <submittedName>
        <fullName evidence="9">Axotactin isoform X1</fullName>
    </submittedName>
</protein>
<dbReference type="CDD" id="cd00054">
    <property type="entry name" value="EGF_CA"/>
    <property type="match status" value="2"/>
</dbReference>
<feature type="domain" description="Laminin G" evidence="5">
    <location>
        <begin position="1647"/>
        <end position="1841"/>
    </location>
</feature>
<feature type="region of interest" description="Disordered" evidence="3">
    <location>
        <begin position="260"/>
        <end position="299"/>
    </location>
</feature>
<dbReference type="GeneID" id="105227121"/>
<feature type="compositionally biased region" description="Basic and acidic residues" evidence="3">
    <location>
        <begin position="2046"/>
        <end position="2080"/>
    </location>
</feature>
<feature type="domain" description="BPTI/Kunitz inhibitor" evidence="7">
    <location>
        <begin position="200"/>
        <end position="251"/>
    </location>
</feature>
<dbReference type="PROSITE" id="PS50025">
    <property type="entry name" value="LAM_G_DOMAIN"/>
    <property type="match status" value="6"/>
</dbReference>
<evidence type="ECO:0000256" key="2">
    <source>
        <dbReference type="PROSITE-ProRule" id="PRU00076"/>
    </source>
</evidence>
<reference evidence="9" key="1">
    <citation type="submission" date="2025-08" db="UniProtKB">
        <authorList>
            <consortium name="RefSeq"/>
        </authorList>
    </citation>
    <scope>IDENTIFICATION</scope>
    <source>
        <tissue evidence="9">Adult</tissue>
    </source>
</reference>